<dbReference type="GO" id="GO:0000049">
    <property type="term" value="F:tRNA binding"/>
    <property type="evidence" value="ECO:0007669"/>
    <property type="project" value="UniProtKB-UniRule"/>
</dbReference>
<dbReference type="RefSeq" id="WP_250937801.1">
    <property type="nucleotide sequence ID" value="NZ_JAMLJK010000001.1"/>
</dbReference>
<dbReference type="EMBL" id="JAPIVE010000001">
    <property type="protein sequence ID" value="MCX2523830.1"/>
    <property type="molecule type" value="Genomic_DNA"/>
</dbReference>
<feature type="binding site" evidence="7">
    <location>
        <position position="116"/>
    </location>
    <ligand>
        <name>tRNA</name>
        <dbReference type="ChEBI" id="CHEBI:17843"/>
    </ligand>
</feature>
<evidence type="ECO:0000256" key="5">
    <source>
        <dbReference type="ARBA" id="ARBA00038063"/>
    </source>
</evidence>
<evidence type="ECO:0000313" key="10">
    <source>
        <dbReference type="EMBL" id="MCX2523830.1"/>
    </source>
</evidence>
<gene>
    <name evidence="7 10" type="primary">pth</name>
    <name evidence="10" type="ORF">OQ287_06225</name>
</gene>
<feature type="site" description="Discriminates between blocked and unblocked aminoacyl-tRNA" evidence="7">
    <location>
        <position position="12"/>
    </location>
</feature>
<dbReference type="GO" id="GO:0004045">
    <property type="term" value="F:peptidyl-tRNA hydrolase activity"/>
    <property type="evidence" value="ECO:0007669"/>
    <property type="project" value="UniProtKB-UniRule"/>
</dbReference>
<dbReference type="CDD" id="cd00462">
    <property type="entry name" value="PTH"/>
    <property type="match status" value="1"/>
</dbReference>
<organism evidence="10 11">
    <name type="scientific">Larsenimonas rhizosphaerae</name>
    <dbReference type="NCBI Taxonomy" id="2944682"/>
    <lineage>
        <taxon>Bacteria</taxon>
        <taxon>Pseudomonadati</taxon>
        <taxon>Pseudomonadota</taxon>
        <taxon>Gammaproteobacteria</taxon>
        <taxon>Oceanospirillales</taxon>
        <taxon>Halomonadaceae</taxon>
        <taxon>Larsenimonas</taxon>
    </lineage>
</organism>
<dbReference type="GO" id="GO:0072344">
    <property type="term" value="P:rescue of stalled ribosome"/>
    <property type="evidence" value="ECO:0007669"/>
    <property type="project" value="UniProtKB-UniRule"/>
</dbReference>
<evidence type="ECO:0000256" key="9">
    <source>
        <dbReference type="RuleBase" id="RU004320"/>
    </source>
</evidence>
<dbReference type="InterPro" id="IPR018171">
    <property type="entry name" value="Pept_tRNA_hydro_CS"/>
</dbReference>
<keyword evidence="7" id="KW-0963">Cytoplasm</keyword>
<dbReference type="InterPro" id="IPR036416">
    <property type="entry name" value="Pept_tRNA_hydro_sf"/>
</dbReference>
<dbReference type="PANTHER" id="PTHR17224">
    <property type="entry name" value="PEPTIDYL-TRNA HYDROLASE"/>
    <property type="match status" value="1"/>
</dbReference>
<dbReference type="PANTHER" id="PTHR17224:SF1">
    <property type="entry name" value="PEPTIDYL-TRNA HYDROLASE"/>
    <property type="match status" value="1"/>
</dbReference>
<name>A0AA41ZMW7_9GAMM</name>
<feature type="binding site" evidence="7">
    <location>
        <position position="68"/>
    </location>
    <ligand>
        <name>tRNA</name>
        <dbReference type="ChEBI" id="CHEBI:17843"/>
    </ligand>
</feature>
<keyword evidence="2 7" id="KW-0820">tRNA-binding</keyword>
<evidence type="ECO:0000313" key="11">
    <source>
        <dbReference type="Proteomes" id="UP001165678"/>
    </source>
</evidence>
<dbReference type="EC" id="3.1.1.29" evidence="1 7"/>
<feature type="binding site" evidence="7">
    <location>
        <position position="70"/>
    </location>
    <ligand>
        <name>tRNA</name>
        <dbReference type="ChEBI" id="CHEBI:17843"/>
    </ligand>
</feature>
<dbReference type="PROSITE" id="PS01195">
    <property type="entry name" value="PEPT_TRNA_HYDROL_1"/>
    <property type="match status" value="1"/>
</dbReference>
<keyword evidence="3 7" id="KW-0378">Hydrolase</keyword>
<dbReference type="NCBIfam" id="TIGR00447">
    <property type="entry name" value="pth"/>
    <property type="match status" value="1"/>
</dbReference>
<feature type="active site" description="Proton acceptor" evidence="7">
    <location>
        <position position="22"/>
    </location>
</feature>
<dbReference type="Pfam" id="PF01195">
    <property type="entry name" value="Pept_tRNA_hydro"/>
    <property type="match status" value="1"/>
</dbReference>
<evidence type="ECO:0000256" key="3">
    <source>
        <dbReference type="ARBA" id="ARBA00022801"/>
    </source>
</evidence>
<reference evidence="10" key="1">
    <citation type="submission" date="2022-11" db="EMBL/GenBank/DDBJ databases">
        <title>Larsenimonas rhizosphaerae sp. nov., isolated from a tidal mudflat.</title>
        <authorList>
            <person name="Lee S.D."/>
            <person name="Kim I.S."/>
        </authorList>
    </citation>
    <scope>NUCLEOTIDE SEQUENCE</scope>
    <source>
        <strain evidence="10">GH2-1</strain>
    </source>
</reference>
<comment type="catalytic activity">
    <reaction evidence="7 8">
        <text>an N-acyl-L-alpha-aminoacyl-tRNA + H2O = an N-acyl-L-amino acid + a tRNA + H(+)</text>
        <dbReference type="Rhea" id="RHEA:54448"/>
        <dbReference type="Rhea" id="RHEA-COMP:10123"/>
        <dbReference type="Rhea" id="RHEA-COMP:13883"/>
        <dbReference type="ChEBI" id="CHEBI:15377"/>
        <dbReference type="ChEBI" id="CHEBI:15378"/>
        <dbReference type="ChEBI" id="CHEBI:59874"/>
        <dbReference type="ChEBI" id="CHEBI:78442"/>
        <dbReference type="ChEBI" id="CHEBI:138191"/>
        <dbReference type="EC" id="3.1.1.29"/>
    </reaction>
</comment>
<dbReference type="AlphaFoldDB" id="A0AA41ZMW7"/>
<feature type="site" description="Stabilizes the basic form of H active site to accept a proton" evidence="7">
    <location>
        <position position="95"/>
    </location>
</feature>
<evidence type="ECO:0000256" key="8">
    <source>
        <dbReference type="RuleBase" id="RU000673"/>
    </source>
</evidence>
<protein>
    <recommendedName>
        <fullName evidence="6 7">Peptidyl-tRNA hydrolase</fullName>
        <shortName evidence="7">Pth</shortName>
        <ecNumber evidence="1 7">3.1.1.29</ecNumber>
    </recommendedName>
</protein>
<comment type="function">
    <text evidence="7">Hydrolyzes ribosome-free peptidyl-tRNAs (with 1 or more amino acids incorporated), which drop off the ribosome during protein synthesis, or as a result of ribosome stalling.</text>
</comment>
<evidence type="ECO:0000256" key="6">
    <source>
        <dbReference type="ARBA" id="ARBA00050038"/>
    </source>
</evidence>
<dbReference type="PROSITE" id="PS01196">
    <property type="entry name" value="PEPT_TRNA_HYDROL_2"/>
    <property type="match status" value="1"/>
</dbReference>
<dbReference type="Proteomes" id="UP001165678">
    <property type="component" value="Unassembled WGS sequence"/>
</dbReference>
<keyword evidence="4 7" id="KW-0694">RNA-binding</keyword>
<feature type="binding site" evidence="7">
    <location>
        <position position="17"/>
    </location>
    <ligand>
        <name>tRNA</name>
        <dbReference type="ChEBI" id="CHEBI:17843"/>
    </ligand>
</feature>
<accession>A0AA41ZMW7</accession>
<dbReference type="GO" id="GO:0005737">
    <property type="term" value="C:cytoplasm"/>
    <property type="evidence" value="ECO:0007669"/>
    <property type="project" value="UniProtKB-SubCell"/>
</dbReference>
<keyword evidence="11" id="KW-1185">Reference proteome</keyword>
<comment type="similarity">
    <text evidence="5 7 9">Belongs to the PTH family.</text>
</comment>
<comment type="function">
    <text evidence="7">Catalyzes the release of premature peptidyl moieties from peptidyl-tRNA molecules trapped in stalled 50S ribosomal subunits, and thus maintains levels of free tRNAs and 50S ribosomes.</text>
</comment>
<dbReference type="GO" id="GO:0006515">
    <property type="term" value="P:protein quality control for misfolded or incompletely synthesized proteins"/>
    <property type="evidence" value="ECO:0007669"/>
    <property type="project" value="UniProtKB-UniRule"/>
</dbReference>
<dbReference type="SUPFAM" id="SSF53178">
    <property type="entry name" value="Peptidyl-tRNA hydrolase-like"/>
    <property type="match status" value="1"/>
</dbReference>
<evidence type="ECO:0000256" key="7">
    <source>
        <dbReference type="HAMAP-Rule" id="MF_00083"/>
    </source>
</evidence>
<dbReference type="InterPro" id="IPR001328">
    <property type="entry name" value="Pept_tRNA_hydro"/>
</dbReference>
<dbReference type="FunFam" id="3.40.50.1470:FF:000001">
    <property type="entry name" value="Peptidyl-tRNA hydrolase"/>
    <property type="match status" value="1"/>
</dbReference>
<dbReference type="Gene3D" id="3.40.50.1470">
    <property type="entry name" value="Peptidyl-tRNA hydrolase"/>
    <property type="match status" value="1"/>
</dbReference>
<comment type="subunit">
    <text evidence="7">Monomer.</text>
</comment>
<dbReference type="HAMAP" id="MF_00083">
    <property type="entry name" value="Pept_tRNA_hydro_bact"/>
    <property type="match status" value="1"/>
</dbReference>
<evidence type="ECO:0000256" key="2">
    <source>
        <dbReference type="ARBA" id="ARBA00022555"/>
    </source>
</evidence>
<sequence length="193" mass="20685">MTDIRVLVGLGNPGQQYELTRHNAGVWFIEALAGHCGTSLRPEKKFFGQYAKVSFQGIELHLLVPTTYMNRSGQAVAALANFFKLPPEAFLVAHDELDIPTGQARLKQGGGHGGHNGLRDIISATGNNAGFMRLRLGIDHPGQAKLVTNYVLSAPGKAERQAIDAAIDAAIDSLPALLSGDKARAMNHLHSVK</sequence>
<evidence type="ECO:0000256" key="1">
    <source>
        <dbReference type="ARBA" id="ARBA00013260"/>
    </source>
</evidence>
<comment type="caution">
    <text evidence="10">The sequence shown here is derived from an EMBL/GenBank/DDBJ whole genome shotgun (WGS) entry which is preliminary data.</text>
</comment>
<comment type="subcellular location">
    <subcellularLocation>
        <location evidence="7">Cytoplasm</location>
    </subcellularLocation>
</comment>
<evidence type="ECO:0000256" key="4">
    <source>
        <dbReference type="ARBA" id="ARBA00022884"/>
    </source>
</evidence>
<proteinExistence type="inferred from homology"/>